<dbReference type="EMBL" id="HBGS01040389">
    <property type="protein sequence ID" value="CAD9449456.1"/>
    <property type="molecule type" value="Transcribed_RNA"/>
</dbReference>
<evidence type="ECO:0008006" key="4">
    <source>
        <dbReference type="Google" id="ProtNLM"/>
    </source>
</evidence>
<dbReference type="PANTHER" id="PTHR13891:SF1">
    <property type="entry name" value="CYTOCHROME C OXIDASE ASSEMBLY FACTOR 7"/>
    <property type="match status" value="1"/>
</dbReference>
<proteinExistence type="inferred from homology"/>
<reference evidence="3" key="1">
    <citation type="submission" date="2021-01" db="EMBL/GenBank/DDBJ databases">
        <authorList>
            <person name="Corre E."/>
            <person name="Pelletier E."/>
            <person name="Niang G."/>
            <person name="Scheremetjew M."/>
            <person name="Finn R."/>
            <person name="Kale V."/>
            <person name="Holt S."/>
            <person name="Cochrane G."/>
            <person name="Meng A."/>
            <person name="Brown T."/>
            <person name="Cohen L."/>
        </authorList>
    </citation>
    <scope>NUCLEOTIDE SEQUENCE</scope>
    <source>
        <strain evidence="3">CCMP1381</strain>
    </source>
</reference>
<dbReference type="SUPFAM" id="SSF81901">
    <property type="entry name" value="HCP-like"/>
    <property type="match status" value="1"/>
</dbReference>
<evidence type="ECO:0000256" key="2">
    <source>
        <dbReference type="ARBA" id="ARBA00022737"/>
    </source>
</evidence>
<dbReference type="InterPro" id="IPR040239">
    <property type="entry name" value="HcpB-like"/>
</dbReference>
<dbReference type="PANTHER" id="PTHR13891">
    <property type="entry name" value="CYTOCHROME C OXIDASE ASSEMBLY FACTOR 7"/>
    <property type="match status" value="1"/>
</dbReference>
<organism evidence="3">
    <name type="scientific">Octactis speculum</name>
    <dbReference type="NCBI Taxonomy" id="3111310"/>
    <lineage>
        <taxon>Eukaryota</taxon>
        <taxon>Sar</taxon>
        <taxon>Stramenopiles</taxon>
        <taxon>Ochrophyta</taxon>
        <taxon>Dictyochophyceae</taxon>
        <taxon>Dictyochales</taxon>
        <taxon>Dictyochaceae</taxon>
        <taxon>Octactis</taxon>
    </lineage>
</organism>
<dbReference type="Gene3D" id="1.25.40.10">
    <property type="entry name" value="Tetratricopeptide repeat domain"/>
    <property type="match status" value="1"/>
</dbReference>
<protein>
    <recommendedName>
        <fullName evidence="4">Beta-lactamase</fullName>
    </recommendedName>
</protein>
<dbReference type="SMART" id="SM00671">
    <property type="entry name" value="SEL1"/>
    <property type="match status" value="5"/>
</dbReference>
<comment type="similarity">
    <text evidence="1">Belongs to the hcp beta-lactamase family.</text>
</comment>
<sequence>MNVESLDLVNDDYKNRMLQFEIDCNDGKGTGYACHSVGEFHAVVNKDHASAAKVLELNCDGKNHYGPSCFKLGRLLLTGKGVGQTDAGAERRFMSACDLGVTQACHHLGSLLLEGSAEVKRDPERAHKYFSKACEDQDVESCYFLAKNLLAGKGTTPRNPPEAQHKLSSSCDLGHAPSCRLLAVMFRNGDTGVLKDDEKYRSYRQKTEELVRQRGAMMGVQVA</sequence>
<name>A0A7S2DAY3_9STRA</name>
<gene>
    <name evidence="3" type="ORF">DSPE1174_LOCUS20760</name>
</gene>
<accession>A0A7S2DAY3</accession>
<evidence type="ECO:0000256" key="1">
    <source>
        <dbReference type="ARBA" id="ARBA00008486"/>
    </source>
</evidence>
<evidence type="ECO:0000313" key="3">
    <source>
        <dbReference type="EMBL" id="CAD9449456.1"/>
    </source>
</evidence>
<dbReference type="Pfam" id="PF08238">
    <property type="entry name" value="Sel1"/>
    <property type="match status" value="4"/>
</dbReference>
<dbReference type="AlphaFoldDB" id="A0A7S2DAY3"/>
<dbReference type="InterPro" id="IPR006597">
    <property type="entry name" value="Sel1-like"/>
</dbReference>
<keyword evidence="2" id="KW-0677">Repeat</keyword>
<dbReference type="InterPro" id="IPR011990">
    <property type="entry name" value="TPR-like_helical_dom_sf"/>
</dbReference>